<feature type="transmembrane region" description="Helical" evidence="5">
    <location>
        <begin position="169"/>
        <end position="187"/>
    </location>
</feature>
<dbReference type="GO" id="GO:0016020">
    <property type="term" value="C:membrane"/>
    <property type="evidence" value="ECO:0007669"/>
    <property type="project" value="UniProtKB-SubCell"/>
</dbReference>
<evidence type="ECO:0000256" key="2">
    <source>
        <dbReference type="ARBA" id="ARBA00022692"/>
    </source>
</evidence>
<proteinExistence type="predicted"/>
<dbReference type="InterPro" id="IPR011547">
    <property type="entry name" value="SLC26A/SulP_dom"/>
</dbReference>
<dbReference type="RefSeq" id="WP_110935428.1">
    <property type="nucleotide sequence ID" value="NZ_KZ614146.1"/>
</dbReference>
<evidence type="ECO:0000256" key="5">
    <source>
        <dbReference type="SAM" id="Phobius"/>
    </source>
</evidence>
<evidence type="ECO:0000259" key="6">
    <source>
        <dbReference type="Pfam" id="PF00916"/>
    </source>
</evidence>
<reference evidence="7 8" key="1">
    <citation type="submission" date="2017-10" db="EMBL/GenBank/DDBJ databases">
        <title>Bacillus sp. nov., a halophilic bacterium isolated from a Keqin Lake.</title>
        <authorList>
            <person name="Wang H."/>
        </authorList>
    </citation>
    <scope>NUCLEOTIDE SEQUENCE [LARGE SCALE GENOMIC DNA]</scope>
    <source>
        <strain evidence="7 8">KCTC 13187</strain>
    </source>
</reference>
<feature type="transmembrane region" description="Helical" evidence="5">
    <location>
        <begin position="123"/>
        <end position="149"/>
    </location>
</feature>
<feature type="transmembrane region" description="Helical" evidence="5">
    <location>
        <begin position="90"/>
        <end position="111"/>
    </location>
</feature>
<comment type="subcellular location">
    <subcellularLocation>
        <location evidence="1">Membrane</location>
        <topology evidence="1">Multi-pass membrane protein</topology>
    </subcellularLocation>
</comment>
<feature type="transmembrane region" description="Helical" evidence="5">
    <location>
        <begin position="194"/>
        <end position="211"/>
    </location>
</feature>
<dbReference type="OrthoDB" id="9771198at2"/>
<feature type="transmembrane region" description="Helical" evidence="5">
    <location>
        <begin position="15"/>
        <end position="35"/>
    </location>
</feature>
<name>A0A3A9K516_9BACI</name>
<dbReference type="EMBL" id="PDOE01000003">
    <property type="protein sequence ID" value="RKL67409.1"/>
    <property type="molecule type" value="Genomic_DNA"/>
</dbReference>
<evidence type="ECO:0000313" key="7">
    <source>
        <dbReference type="EMBL" id="RKL67409.1"/>
    </source>
</evidence>
<dbReference type="Proteomes" id="UP000281498">
    <property type="component" value="Unassembled WGS sequence"/>
</dbReference>
<feature type="transmembrane region" description="Helical" evidence="5">
    <location>
        <begin position="318"/>
        <end position="338"/>
    </location>
</feature>
<keyword evidence="3 5" id="KW-1133">Transmembrane helix</keyword>
<keyword evidence="8" id="KW-1185">Reference proteome</keyword>
<dbReference type="AlphaFoldDB" id="A0A3A9K516"/>
<feature type="domain" description="SLC26A/SulP transporter" evidence="6">
    <location>
        <begin position="11"/>
        <end position="370"/>
    </location>
</feature>
<organism evidence="7 8">
    <name type="scientific">Salipaludibacillus neizhouensis</name>
    <dbReference type="NCBI Taxonomy" id="885475"/>
    <lineage>
        <taxon>Bacteria</taxon>
        <taxon>Bacillati</taxon>
        <taxon>Bacillota</taxon>
        <taxon>Bacilli</taxon>
        <taxon>Bacillales</taxon>
        <taxon>Bacillaceae</taxon>
    </lineage>
</organism>
<comment type="caution">
    <text evidence="7">The sequence shown here is derived from an EMBL/GenBank/DDBJ whole genome shotgun (WGS) entry which is preliminary data.</text>
</comment>
<protein>
    <submittedName>
        <fullName evidence="7">Sodium-independent anion transporter</fullName>
    </submittedName>
</protein>
<feature type="transmembrane region" description="Helical" evidence="5">
    <location>
        <begin position="344"/>
        <end position="362"/>
    </location>
</feature>
<dbReference type="InterPro" id="IPR001902">
    <property type="entry name" value="SLC26A/SulP_fam"/>
</dbReference>
<evidence type="ECO:0000256" key="1">
    <source>
        <dbReference type="ARBA" id="ARBA00004141"/>
    </source>
</evidence>
<accession>A0A3A9K516</accession>
<feature type="transmembrane region" description="Helical" evidence="5">
    <location>
        <begin position="374"/>
        <end position="404"/>
    </location>
</feature>
<evidence type="ECO:0000256" key="4">
    <source>
        <dbReference type="ARBA" id="ARBA00023136"/>
    </source>
</evidence>
<feature type="transmembrane region" description="Helical" evidence="5">
    <location>
        <begin position="65"/>
        <end position="84"/>
    </location>
</feature>
<dbReference type="GO" id="GO:0055085">
    <property type="term" value="P:transmembrane transport"/>
    <property type="evidence" value="ECO:0007669"/>
    <property type="project" value="InterPro"/>
</dbReference>
<keyword evidence="2 5" id="KW-0812">Transmembrane</keyword>
<evidence type="ECO:0000256" key="3">
    <source>
        <dbReference type="ARBA" id="ARBA00022989"/>
    </source>
</evidence>
<evidence type="ECO:0000313" key="8">
    <source>
        <dbReference type="Proteomes" id="UP000281498"/>
    </source>
</evidence>
<keyword evidence="4 5" id="KW-0472">Membrane</keyword>
<sequence>MNANMYKLEDFKGDLNAGVIVAIMIIPQSMAYAMIAGLPPIIGLYSATIPMMIYALMASSRHVSVGPVAIVSLLVFSGASLIETPGTAEYFSLVLLLSFLSGIIQLAMGALKLGHLFMKLPHSVVSGFISSAAIIIGFSQLPHLLNIQIKSSSNLFSSLKELGTKLDEVNLPTLIISLSCITLLIFLRNNFPRFPAQLVVIVASICAVYYLNLSEQNVSIVGEIPSSLPSLTMPVLNLEMIKTLFPIACTIAVIGFVESIAMAKLIAEKEGYTVNPNREITALGSANIASAFFSGYPVAGGVSRSAVNHQAGAKSRMASVITACLVLLIILFLSPLFYFLPEAALASIIIVAVYSLIDFKYMKEAFLENRSTGMTLMITFLTSLLYGIEKGFLIGLCFFVLMYAGKVVKLNVR</sequence>
<gene>
    <name evidence="7" type="ORF">CR203_08585</name>
</gene>
<dbReference type="PANTHER" id="PTHR11814">
    <property type="entry name" value="SULFATE TRANSPORTER"/>
    <property type="match status" value="1"/>
</dbReference>
<feature type="transmembrane region" description="Helical" evidence="5">
    <location>
        <begin position="243"/>
        <end position="263"/>
    </location>
</feature>
<dbReference type="Pfam" id="PF00916">
    <property type="entry name" value="Sulfate_transp"/>
    <property type="match status" value="1"/>
</dbReference>